<keyword evidence="3" id="KW-0804">Transcription</keyword>
<name>A0A949JM39_9ACTN</name>
<sequence>MPTYPDLTTTDTVAPQEPNGLAPQQQSTGHSSDPGAESAELPGRGTDLLESIQHQVALFARRAEQTRLGGVGQARNSMDRAAYLLLNRLEQDGPTGVKALAAAMGIDSSTVTRQVAPLVDSGLVKRTSHPADGRAVVLELSPRGAHRLSEVRASRRDLMALLTKEWTPEEREVFCGLLTRFNRGLAEVHAPFGPRDGSAS</sequence>
<evidence type="ECO:0000313" key="7">
    <source>
        <dbReference type="Proteomes" id="UP000694501"/>
    </source>
</evidence>
<dbReference type="SUPFAM" id="SSF46785">
    <property type="entry name" value="Winged helix' DNA-binding domain"/>
    <property type="match status" value="1"/>
</dbReference>
<dbReference type="SMART" id="SM00347">
    <property type="entry name" value="HTH_MARR"/>
    <property type="match status" value="1"/>
</dbReference>
<reference evidence="6" key="1">
    <citation type="submission" date="2021-06" db="EMBL/GenBank/DDBJ databases">
        <title>Sequencing of actinobacteria type strains.</title>
        <authorList>
            <person name="Nguyen G.-S."/>
            <person name="Wentzel A."/>
        </authorList>
    </citation>
    <scope>NUCLEOTIDE SEQUENCE</scope>
    <source>
        <strain evidence="6">P38-E01</strain>
    </source>
</reference>
<dbReference type="Gene3D" id="1.10.10.10">
    <property type="entry name" value="Winged helix-like DNA-binding domain superfamily/Winged helix DNA-binding domain"/>
    <property type="match status" value="1"/>
</dbReference>
<feature type="region of interest" description="Disordered" evidence="4">
    <location>
        <begin position="1"/>
        <end position="43"/>
    </location>
</feature>
<organism evidence="6 7">
    <name type="scientific">Streptomyces tardus</name>
    <dbReference type="NCBI Taxonomy" id="2780544"/>
    <lineage>
        <taxon>Bacteria</taxon>
        <taxon>Bacillati</taxon>
        <taxon>Actinomycetota</taxon>
        <taxon>Actinomycetes</taxon>
        <taxon>Kitasatosporales</taxon>
        <taxon>Streptomycetaceae</taxon>
        <taxon>Streptomyces</taxon>
    </lineage>
</organism>
<dbReference type="PROSITE" id="PS01117">
    <property type="entry name" value="HTH_MARR_1"/>
    <property type="match status" value="1"/>
</dbReference>
<dbReference type="InterPro" id="IPR036390">
    <property type="entry name" value="WH_DNA-bd_sf"/>
</dbReference>
<accession>A0A949JM39</accession>
<evidence type="ECO:0000256" key="1">
    <source>
        <dbReference type="ARBA" id="ARBA00023015"/>
    </source>
</evidence>
<dbReference type="Pfam" id="PF01047">
    <property type="entry name" value="MarR"/>
    <property type="match status" value="1"/>
</dbReference>
<evidence type="ECO:0000313" key="6">
    <source>
        <dbReference type="EMBL" id="MBU7596665.1"/>
    </source>
</evidence>
<gene>
    <name evidence="6" type="ORF">JGS22_003180</name>
</gene>
<dbReference type="GO" id="GO:0003700">
    <property type="term" value="F:DNA-binding transcription factor activity"/>
    <property type="evidence" value="ECO:0007669"/>
    <property type="project" value="InterPro"/>
</dbReference>
<feature type="domain" description="HTH marR-type" evidence="5">
    <location>
        <begin position="45"/>
        <end position="183"/>
    </location>
</feature>
<evidence type="ECO:0000259" key="5">
    <source>
        <dbReference type="PROSITE" id="PS50995"/>
    </source>
</evidence>
<dbReference type="Proteomes" id="UP000694501">
    <property type="component" value="Unassembled WGS sequence"/>
</dbReference>
<dbReference type="InterPro" id="IPR023187">
    <property type="entry name" value="Tscrpt_reg_MarR-type_CS"/>
</dbReference>
<proteinExistence type="predicted"/>
<dbReference type="RefSeq" id="WP_211039137.1">
    <property type="nucleotide sequence ID" value="NZ_JAELVF020000001.1"/>
</dbReference>
<keyword evidence="2" id="KW-0238">DNA-binding</keyword>
<dbReference type="InterPro" id="IPR000835">
    <property type="entry name" value="HTH_MarR-typ"/>
</dbReference>
<evidence type="ECO:0000256" key="3">
    <source>
        <dbReference type="ARBA" id="ARBA00023163"/>
    </source>
</evidence>
<dbReference type="PROSITE" id="PS50995">
    <property type="entry name" value="HTH_MARR_2"/>
    <property type="match status" value="1"/>
</dbReference>
<dbReference type="InterPro" id="IPR039422">
    <property type="entry name" value="MarR/SlyA-like"/>
</dbReference>
<protein>
    <submittedName>
        <fullName evidence="6">MarR family transcriptional regulator</fullName>
    </submittedName>
</protein>
<dbReference type="PRINTS" id="PR00598">
    <property type="entry name" value="HTHMARR"/>
</dbReference>
<dbReference type="InterPro" id="IPR036388">
    <property type="entry name" value="WH-like_DNA-bd_sf"/>
</dbReference>
<feature type="compositionally biased region" description="Polar residues" evidence="4">
    <location>
        <begin position="22"/>
        <end position="31"/>
    </location>
</feature>
<dbReference type="GO" id="GO:0006950">
    <property type="term" value="P:response to stress"/>
    <property type="evidence" value="ECO:0007669"/>
    <property type="project" value="TreeGrafter"/>
</dbReference>
<dbReference type="GO" id="GO:0003677">
    <property type="term" value="F:DNA binding"/>
    <property type="evidence" value="ECO:0007669"/>
    <property type="project" value="UniProtKB-KW"/>
</dbReference>
<keyword evidence="1" id="KW-0805">Transcription regulation</keyword>
<dbReference type="EMBL" id="JAELVF020000001">
    <property type="protein sequence ID" value="MBU7596665.1"/>
    <property type="molecule type" value="Genomic_DNA"/>
</dbReference>
<dbReference type="InterPro" id="IPR011991">
    <property type="entry name" value="ArsR-like_HTH"/>
</dbReference>
<comment type="caution">
    <text evidence="6">The sequence shown here is derived from an EMBL/GenBank/DDBJ whole genome shotgun (WGS) entry which is preliminary data.</text>
</comment>
<evidence type="ECO:0000256" key="2">
    <source>
        <dbReference type="ARBA" id="ARBA00023125"/>
    </source>
</evidence>
<dbReference type="PANTHER" id="PTHR33164:SF57">
    <property type="entry name" value="MARR-FAMILY TRANSCRIPTIONAL REGULATOR"/>
    <property type="match status" value="1"/>
</dbReference>
<dbReference type="CDD" id="cd00090">
    <property type="entry name" value="HTH_ARSR"/>
    <property type="match status" value="1"/>
</dbReference>
<keyword evidence="7" id="KW-1185">Reference proteome</keyword>
<dbReference type="AlphaFoldDB" id="A0A949JM39"/>
<dbReference type="PANTHER" id="PTHR33164">
    <property type="entry name" value="TRANSCRIPTIONAL REGULATOR, MARR FAMILY"/>
    <property type="match status" value="1"/>
</dbReference>
<evidence type="ECO:0000256" key="4">
    <source>
        <dbReference type="SAM" id="MobiDB-lite"/>
    </source>
</evidence>
<feature type="compositionally biased region" description="Polar residues" evidence="4">
    <location>
        <begin position="1"/>
        <end position="13"/>
    </location>
</feature>